<reference evidence="2 3" key="1">
    <citation type="submission" date="2017-03" db="EMBL/GenBank/DDBJ databases">
        <title>Genome Survey of Euroglyphus maynei.</title>
        <authorList>
            <person name="Arlian L.G."/>
            <person name="Morgan M.S."/>
            <person name="Rider S.D."/>
        </authorList>
    </citation>
    <scope>NUCLEOTIDE SEQUENCE [LARGE SCALE GENOMIC DNA]</scope>
    <source>
        <strain evidence="2">Arlian Lab</strain>
        <tissue evidence="2">Whole body</tissue>
    </source>
</reference>
<evidence type="ECO:0008006" key="4">
    <source>
        <dbReference type="Google" id="ProtNLM"/>
    </source>
</evidence>
<sequence>MNELQMRALRFSMPLAAAAAAAAAAASSSSQTSASVHSSHTPFFPSLPVIEGDFTPPSSPNNLQKQLKILEETAARTTT</sequence>
<dbReference type="EMBL" id="MUJZ01016808">
    <property type="protein sequence ID" value="OTF80735.1"/>
    <property type="molecule type" value="Genomic_DNA"/>
</dbReference>
<gene>
    <name evidence="2" type="ORF">BLA29_011955</name>
</gene>
<feature type="chain" id="PRO_5012463630" description="Secreted protein" evidence="1">
    <location>
        <begin position="19"/>
        <end position="79"/>
    </location>
</feature>
<evidence type="ECO:0000313" key="3">
    <source>
        <dbReference type="Proteomes" id="UP000194236"/>
    </source>
</evidence>
<accession>A0A1Y3BNL2</accession>
<comment type="caution">
    <text evidence="2">The sequence shown here is derived from an EMBL/GenBank/DDBJ whole genome shotgun (WGS) entry which is preliminary data.</text>
</comment>
<dbReference type="Proteomes" id="UP000194236">
    <property type="component" value="Unassembled WGS sequence"/>
</dbReference>
<evidence type="ECO:0000313" key="2">
    <source>
        <dbReference type="EMBL" id="OTF80735.1"/>
    </source>
</evidence>
<name>A0A1Y3BNL2_EURMA</name>
<dbReference type="AlphaFoldDB" id="A0A1Y3BNL2"/>
<protein>
    <recommendedName>
        <fullName evidence="4">Secreted protein</fullName>
    </recommendedName>
</protein>
<keyword evidence="3" id="KW-1185">Reference proteome</keyword>
<evidence type="ECO:0000256" key="1">
    <source>
        <dbReference type="SAM" id="SignalP"/>
    </source>
</evidence>
<keyword evidence="1" id="KW-0732">Signal</keyword>
<feature type="signal peptide" evidence="1">
    <location>
        <begin position="1"/>
        <end position="18"/>
    </location>
</feature>
<organism evidence="2 3">
    <name type="scientific">Euroglyphus maynei</name>
    <name type="common">Mayne's house dust mite</name>
    <dbReference type="NCBI Taxonomy" id="6958"/>
    <lineage>
        <taxon>Eukaryota</taxon>
        <taxon>Metazoa</taxon>
        <taxon>Ecdysozoa</taxon>
        <taxon>Arthropoda</taxon>
        <taxon>Chelicerata</taxon>
        <taxon>Arachnida</taxon>
        <taxon>Acari</taxon>
        <taxon>Acariformes</taxon>
        <taxon>Sarcoptiformes</taxon>
        <taxon>Astigmata</taxon>
        <taxon>Psoroptidia</taxon>
        <taxon>Analgoidea</taxon>
        <taxon>Pyroglyphidae</taxon>
        <taxon>Pyroglyphinae</taxon>
        <taxon>Euroglyphus</taxon>
    </lineage>
</organism>
<feature type="non-terminal residue" evidence="2">
    <location>
        <position position="79"/>
    </location>
</feature>
<proteinExistence type="predicted"/>